<feature type="domain" description="Cwf19-like C-terminal" evidence="4">
    <location>
        <begin position="218"/>
        <end position="342"/>
    </location>
</feature>
<name>A0A3P6H4P0_MESCO</name>
<evidence type="ECO:0000256" key="2">
    <source>
        <dbReference type="SAM" id="Coils"/>
    </source>
</evidence>
<dbReference type="GO" id="GO:0000398">
    <property type="term" value="P:mRNA splicing, via spliceosome"/>
    <property type="evidence" value="ECO:0007669"/>
    <property type="project" value="TreeGrafter"/>
</dbReference>
<feature type="domain" description="Cwf19-like protein C-terminal" evidence="3">
    <location>
        <begin position="378"/>
        <end position="470"/>
    </location>
</feature>
<dbReference type="AlphaFoldDB" id="A0A3P6H4P0"/>
<evidence type="ECO:0000259" key="3">
    <source>
        <dbReference type="Pfam" id="PF04676"/>
    </source>
</evidence>
<dbReference type="PANTHER" id="PTHR12072">
    <property type="entry name" value="CWF19, CELL CYCLE CONTROL PROTEIN"/>
    <property type="match status" value="1"/>
</dbReference>
<keyword evidence="2" id="KW-0175">Coiled coil</keyword>
<keyword evidence="6" id="KW-1185">Reference proteome</keyword>
<feature type="coiled-coil region" evidence="2">
    <location>
        <begin position="49"/>
        <end position="80"/>
    </location>
</feature>
<protein>
    <recommendedName>
        <fullName evidence="7">Cwf19-like C-terminal domain-containing protein</fullName>
    </recommendedName>
</protein>
<reference evidence="5 6" key="1">
    <citation type="submission" date="2018-10" db="EMBL/GenBank/DDBJ databases">
        <authorList>
            <consortium name="Pathogen Informatics"/>
        </authorList>
    </citation>
    <scope>NUCLEOTIDE SEQUENCE [LARGE SCALE GENOMIC DNA]</scope>
</reference>
<dbReference type="PANTHER" id="PTHR12072:SF5">
    <property type="entry name" value="CWF19-LIKE PROTEIN 2"/>
    <property type="match status" value="1"/>
</dbReference>
<proteinExistence type="inferred from homology"/>
<dbReference type="Pfam" id="PF04676">
    <property type="entry name" value="CwfJ_C_2"/>
    <property type="match status" value="1"/>
</dbReference>
<organism evidence="5 6">
    <name type="scientific">Mesocestoides corti</name>
    <name type="common">Flatworm</name>
    <dbReference type="NCBI Taxonomy" id="53468"/>
    <lineage>
        <taxon>Eukaryota</taxon>
        <taxon>Metazoa</taxon>
        <taxon>Spiralia</taxon>
        <taxon>Lophotrochozoa</taxon>
        <taxon>Platyhelminthes</taxon>
        <taxon>Cestoda</taxon>
        <taxon>Eucestoda</taxon>
        <taxon>Cyclophyllidea</taxon>
        <taxon>Mesocestoididae</taxon>
        <taxon>Mesocestoides</taxon>
    </lineage>
</organism>
<dbReference type="InterPro" id="IPR040194">
    <property type="entry name" value="Cwf19-like"/>
</dbReference>
<dbReference type="STRING" id="53468.A0A3P6H4P0"/>
<dbReference type="OrthoDB" id="2113965at2759"/>
<dbReference type="InterPro" id="IPR006767">
    <property type="entry name" value="Cwf19-like_C_dom-2"/>
</dbReference>
<gene>
    <name evidence="5" type="ORF">MCOS_LOCUS1653</name>
</gene>
<evidence type="ECO:0000313" key="5">
    <source>
        <dbReference type="EMBL" id="VDD75650.1"/>
    </source>
</evidence>
<evidence type="ECO:0000313" key="6">
    <source>
        <dbReference type="Proteomes" id="UP000267029"/>
    </source>
</evidence>
<dbReference type="Pfam" id="PF04677">
    <property type="entry name" value="CwfJ_C_1"/>
    <property type="match status" value="1"/>
</dbReference>
<dbReference type="EMBL" id="UXSR01000221">
    <property type="protein sequence ID" value="VDD75650.1"/>
    <property type="molecule type" value="Genomic_DNA"/>
</dbReference>
<sequence length="502" mass="56151">MSHIEGLVSFELKTGDPDKIVRAMTSDGDLLKKVEERFVTCDDINAMSARLLKAEMSNNKEKAAQLKTKLEKLREAQRRNVKVRLTTTVRGSPLAASSSHGIVHLTATDRMGREIPLHTHGYDAVPPITKTKHGRMKSHDENGNRIRYFEDASEHANINELVRQERLESGHSSNMQFISLAGKCKHRVDDEYDDVFAVNAGKSHNLACKRRKSDAIADYKRREYAESKCASCINHTPQYLVMSVGQRMFLSLPEHASMTCGHCLLSPLEHIGAMTRVDEIAVEEARAFKNDLCQMAASWWGRGSSYVFLEVASHPNSHKHHVQIECIPVDRDAMDELPSYFKVKTPPKPRRGGLGGPVFSYLYGGGPLMKALLDLGSEWDQNTKIVSLRKPGIGARDAIPPNFSYFAVEFGNEGGGFAKVIEDWRSFPLSFGREVIAGVLGKTTDKWRKPKDDSLSDLRKKAVEFEEHWGALRHTIDAQKVAAPLTTEKEPEGPELPPSMMF</sequence>
<dbReference type="Proteomes" id="UP000267029">
    <property type="component" value="Unassembled WGS sequence"/>
</dbReference>
<evidence type="ECO:0000256" key="1">
    <source>
        <dbReference type="ARBA" id="ARBA00006795"/>
    </source>
</evidence>
<dbReference type="GO" id="GO:0071014">
    <property type="term" value="C:post-mRNA release spliceosomal complex"/>
    <property type="evidence" value="ECO:0007669"/>
    <property type="project" value="TreeGrafter"/>
</dbReference>
<comment type="similarity">
    <text evidence="1">Belongs to the CWF19 family.</text>
</comment>
<accession>A0A3P6H4P0</accession>
<evidence type="ECO:0000259" key="4">
    <source>
        <dbReference type="Pfam" id="PF04677"/>
    </source>
</evidence>
<evidence type="ECO:0008006" key="7">
    <source>
        <dbReference type="Google" id="ProtNLM"/>
    </source>
</evidence>
<dbReference type="InterPro" id="IPR006768">
    <property type="entry name" value="Cwf19-like_C_dom-1"/>
</dbReference>